<feature type="non-terminal residue" evidence="1">
    <location>
        <position position="1"/>
    </location>
</feature>
<dbReference type="EMBL" id="JAWDJW010003142">
    <property type="protein sequence ID" value="KAK3077169.1"/>
    <property type="molecule type" value="Genomic_DNA"/>
</dbReference>
<dbReference type="Proteomes" id="UP001186974">
    <property type="component" value="Unassembled WGS sequence"/>
</dbReference>
<organism evidence="1 2">
    <name type="scientific">Coniosporium uncinatum</name>
    <dbReference type="NCBI Taxonomy" id="93489"/>
    <lineage>
        <taxon>Eukaryota</taxon>
        <taxon>Fungi</taxon>
        <taxon>Dikarya</taxon>
        <taxon>Ascomycota</taxon>
        <taxon>Pezizomycotina</taxon>
        <taxon>Dothideomycetes</taxon>
        <taxon>Dothideomycetes incertae sedis</taxon>
        <taxon>Coniosporium</taxon>
    </lineage>
</organism>
<sequence>IEDEDAEFQDEIKGSSYRTSMRSQYSLPTGGGTTAAQSYTTLPMHDGGNNYYYYNNSPYNDQQDQDQEHDRIDSDAAAAAADADQIYGSTNRSARPSRTKSIQSTRSSLHNVPFGARVHRASWSTQDLARHNDSRSKHSSMEFGSSGAHPSPPPPMPTAAETAAVLEGRRRSSRYEGEETAMPTDRLMGGEDVGSSASVYEPLGYDNRQAQGKRSSGALSMMSASSGGGRGRAVSGAGSVSGSGYGGAAANASPIAPSSSSLRRNTLQQRQQAENETLGRRESKQRAREVADRATQ</sequence>
<evidence type="ECO:0000313" key="2">
    <source>
        <dbReference type="Proteomes" id="UP001186974"/>
    </source>
</evidence>
<reference evidence="1" key="1">
    <citation type="submission" date="2024-09" db="EMBL/GenBank/DDBJ databases">
        <title>Black Yeasts Isolated from many extreme environments.</title>
        <authorList>
            <person name="Coleine C."/>
            <person name="Stajich J.E."/>
            <person name="Selbmann L."/>
        </authorList>
    </citation>
    <scope>NUCLEOTIDE SEQUENCE</scope>
    <source>
        <strain evidence="1">CCFEE 5737</strain>
    </source>
</reference>
<keyword evidence="2" id="KW-1185">Reference proteome</keyword>
<proteinExistence type="predicted"/>
<comment type="caution">
    <text evidence="1">The sequence shown here is derived from an EMBL/GenBank/DDBJ whole genome shotgun (WGS) entry which is preliminary data.</text>
</comment>
<protein>
    <submittedName>
        <fullName evidence="1">Uncharacterized protein</fullName>
    </submittedName>
</protein>
<accession>A0ACC3DKY3</accession>
<name>A0ACC3DKY3_9PEZI</name>
<evidence type="ECO:0000313" key="1">
    <source>
        <dbReference type="EMBL" id="KAK3077169.1"/>
    </source>
</evidence>
<gene>
    <name evidence="1" type="ORF">LTS18_011033</name>
</gene>